<dbReference type="EMBL" id="BAABIA010000001">
    <property type="protein sequence ID" value="GAA5132257.1"/>
    <property type="molecule type" value="Genomic_DNA"/>
</dbReference>
<comment type="caution">
    <text evidence="1">The sequence shown here is derived from an EMBL/GenBank/DDBJ whole genome shotgun (WGS) entry which is preliminary data.</text>
</comment>
<dbReference type="Proteomes" id="UP001499852">
    <property type="component" value="Unassembled WGS sequence"/>
</dbReference>
<proteinExistence type="predicted"/>
<gene>
    <name evidence="1" type="ORF">GCM10023213_00080</name>
</gene>
<sequence>MRPPILSRERLARILLVLDKNAGTLPIREITRTFSVRKWEIEAAAALGWVEIITRKPPIGRPSRLVLKVNNSQTAKLPPYRSEIEKPISIRHERFALFSTHAVPYGSRFLARHGLGLPCITDAYQRAFPSATNRRAAAASASRLKRRYDVRIARAWFYARFDGDISRDEPMPTTPRAIWQRLKQARSWRV</sequence>
<keyword evidence="2" id="KW-1185">Reference proteome</keyword>
<protein>
    <submittedName>
        <fullName evidence="1">Uncharacterized protein</fullName>
    </submittedName>
</protein>
<name>A0ABP9NW87_9BACT</name>
<evidence type="ECO:0000313" key="1">
    <source>
        <dbReference type="EMBL" id="GAA5132257.1"/>
    </source>
</evidence>
<organism evidence="1 2">
    <name type="scientific">Prosthecobacter algae</name>
    <dbReference type="NCBI Taxonomy" id="1144682"/>
    <lineage>
        <taxon>Bacteria</taxon>
        <taxon>Pseudomonadati</taxon>
        <taxon>Verrucomicrobiota</taxon>
        <taxon>Verrucomicrobiia</taxon>
        <taxon>Verrucomicrobiales</taxon>
        <taxon>Verrucomicrobiaceae</taxon>
        <taxon>Prosthecobacter</taxon>
    </lineage>
</organism>
<dbReference type="RefSeq" id="WP_345734324.1">
    <property type="nucleotide sequence ID" value="NZ_BAABIA010000001.1"/>
</dbReference>
<reference evidence="2" key="1">
    <citation type="journal article" date="2019" name="Int. J. Syst. Evol. Microbiol.">
        <title>The Global Catalogue of Microorganisms (GCM) 10K type strain sequencing project: providing services to taxonomists for standard genome sequencing and annotation.</title>
        <authorList>
            <consortium name="The Broad Institute Genomics Platform"/>
            <consortium name="The Broad Institute Genome Sequencing Center for Infectious Disease"/>
            <person name="Wu L."/>
            <person name="Ma J."/>
        </authorList>
    </citation>
    <scope>NUCLEOTIDE SEQUENCE [LARGE SCALE GENOMIC DNA]</scope>
    <source>
        <strain evidence="2">JCM 18053</strain>
    </source>
</reference>
<evidence type="ECO:0000313" key="2">
    <source>
        <dbReference type="Proteomes" id="UP001499852"/>
    </source>
</evidence>
<accession>A0ABP9NW87</accession>